<evidence type="ECO:0000259" key="7">
    <source>
        <dbReference type="Pfam" id="PF03449"/>
    </source>
</evidence>
<keyword evidence="8" id="KW-0251">Elongation factor</keyword>
<name>A0A0G1FBM0_9BACT</name>
<evidence type="ECO:0000256" key="3">
    <source>
        <dbReference type="ARBA" id="ARBA00023015"/>
    </source>
</evidence>
<dbReference type="PIRSF" id="PIRSF006092">
    <property type="entry name" value="GreA_GreB"/>
    <property type="match status" value="1"/>
</dbReference>
<dbReference type="InterPro" id="IPR036805">
    <property type="entry name" value="Tscrpt_elong_fac_GreA/B_N_sf"/>
</dbReference>
<dbReference type="PANTHER" id="PTHR30437:SF4">
    <property type="entry name" value="TRANSCRIPTION ELONGATION FACTOR GREA"/>
    <property type="match status" value="1"/>
</dbReference>
<dbReference type="Gene3D" id="1.10.287.180">
    <property type="entry name" value="Transcription elongation factor, GreA/GreB, N-terminal domain"/>
    <property type="match status" value="1"/>
</dbReference>
<feature type="non-terminal residue" evidence="8">
    <location>
        <position position="126"/>
    </location>
</feature>
<dbReference type="GO" id="GO:0032784">
    <property type="term" value="P:regulation of DNA-templated transcription elongation"/>
    <property type="evidence" value="ECO:0007669"/>
    <property type="project" value="InterPro"/>
</dbReference>
<proteinExistence type="inferred from homology"/>
<keyword evidence="4" id="KW-0238">DNA-binding</keyword>
<dbReference type="GO" id="GO:0003677">
    <property type="term" value="F:DNA binding"/>
    <property type="evidence" value="ECO:0007669"/>
    <property type="project" value="UniProtKB-KW"/>
</dbReference>
<comment type="caution">
    <text evidence="8">The sequence shown here is derived from an EMBL/GenBank/DDBJ whole genome shotgun (WGS) entry which is preliminary data.</text>
</comment>
<evidence type="ECO:0000256" key="1">
    <source>
        <dbReference type="ARBA" id="ARBA00008213"/>
    </source>
</evidence>
<dbReference type="GO" id="GO:0006354">
    <property type="term" value="P:DNA-templated transcription elongation"/>
    <property type="evidence" value="ECO:0007669"/>
    <property type="project" value="TreeGrafter"/>
</dbReference>
<dbReference type="EMBL" id="LCFB01000024">
    <property type="protein sequence ID" value="KKS84228.1"/>
    <property type="molecule type" value="Genomic_DNA"/>
</dbReference>
<reference evidence="8 9" key="1">
    <citation type="journal article" date="2015" name="Nature">
        <title>rRNA introns, odd ribosomes, and small enigmatic genomes across a large radiation of phyla.</title>
        <authorList>
            <person name="Brown C.T."/>
            <person name="Hug L.A."/>
            <person name="Thomas B.C."/>
            <person name="Sharon I."/>
            <person name="Castelle C.J."/>
            <person name="Singh A."/>
            <person name="Wilkins M.J."/>
            <person name="Williams K.H."/>
            <person name="Banfield J.F."/>
        </authorList>
    </citation>
    <scope>NUCLEOTIDE SEQUENCE [LARGE SCALE GENOMIC DNA]</scope>
</reference>
<accession>A0A0G1FBM0</accession>
<evidence type="ECO:0000313" key="9">
    <source>
        <dbReference type="Proteomes" id="UP000034543"/>
    </source>
</evidence>
<gene>
    <name evidence="8" type="ORF">UV59_C0024G0024</name>
</gene>
<keyword evidence="5" id="KW-0804">Transcription</keyword>
<dbReference type="FunFam" id="1.10.287.180:FF:000001">
    <property type="entry name" value="Transcription elongation factor GreA"/>
    <property type="match status" value="1"/>
</dbReference>
<evidence type="ECO:0000256" key="5">
    <source>
        <dbReference type="ARBA" id="ARBA00023163"/>
    </source>
</evidence>
<evidence type="ECO:0000256" key="4">
    <source>
        <dbReference type="ARBA" id="ARBA00023125"/>
    </source>
</evidence>
<evidence type="ECO:0000313" key="8">
    <source>
        <dbReference type="EMBL" id="KKS84228.1"/>
    </source>
</evidence>
<protein>
    <recommendedName>
        <fullName evidence="2">Transcription elongation factor GreA</fullName>
    </recommendedName>
    <alternativeName>
        <fullName evidence="6">Transcript cleavage factor GreA</fullName>
    </alternativeName>
</protein>
<dbReference type="Proteomes" id="UP000034543">
    <property type="component" value="Unassembled WGS sequence"/>
</dbReference>
<comment type="similarity">
    <text evidence="1">Belongs to the GreA/GreB family.</text>
</comment>
<keyword evidence="8" id="KW-0648">Protein biosynthesis</keyword>
<organism evidence="8 9">
    <name type="scientific">Candidatus Gottesmanbacteria bacterium GW2011_GWA1_43_11</name>
    <dbReference type="NCBI Taxonomy" id="1618436"/>
    <lineage>
        <taxon>Bacteria</taxon>
        <taxon>Candidatus Gottesmaniibacteriota</taxon>
    </lineage>
</organism>
<evidence type="ECO:0000256" key="2">
    <source>
        <dbReference type="ARBA" id="ARBA00013729"/>
    </source>
</evidence>
<keyword evidence="3" id="KW-0805">Transcription regulation</keyword>
<dbReference type="PANTHER" id="PTHR30437">
    <property type="entry name" value="TRANSCRIPTION ELONGATION FACTOR GREA"/>
    <property type="match status" value="1"/>
</dbReference>
<dbReference type="InterPro" id="IPR022691">
    <property type="entry name" value="Tscrpt_elong_fac_GreA/B_N"/>
</dbReference>
<dbReference type="STRING" id="1618436.UV59_C0024G0024"/>
<dbReference type="GO" id="GO:0070063">
    <property type="term" value="F:RNA polymerase binding"/>
    <property type="evidence" value="ECO:0007669"/>
    <property type="project" value="InterPro"/>
</dbReference>
<dbReference type="InterPro" id="IPR023459">
    <property type="entry name" value="Tscrpt_elong_fac_GreA/B_fam"/>
</dbReference>
<evidence type="ECO:0000256" key="6">
    <source>
        <dbReference type="ARBA" id="ARBA00030776"/>
    </source>
</evidence>
<feature type="domain" description="Transcription elongation factor GreA/GreB N-terminal" evidence="7">
    <location>
        <begin position="16"/>
        <end position="84"/>
    </location>
</feature>
<sequence>MRGAFFEFRAMQQNYLLTPEGIDELKKELNDLQTVRRPNAVKRVTAAREQGDLSENSEYTAAREDLDFIDDRIAELEEILRVAKPIASGKTNGKVQIGSTVVVELNGKTHEFMIVGEPEANPVAKK</sequence>
<dbReference type="GO" id="GO:0003746">
    <property type="term" value="F:translation elongation factor activity"/>
    <property type="evidence" value="ECO:0007669"/>
    <property type="project" value="UniProtKB-KW"/>
</dbReference>
<dbReference type="AlphaFoldDB" id="A0A0G1FBM0"/>
<dbReference type="SUPFAM" id="SSF46557">
    <property type="entry name" value="GreA transcript cleavage protein, N-terminal domain"/>
    <property type="match status" value="1"/>
</dbReference>
<dbReference type="Pfam" id="PF03449">
    <property type="entry name" value="GreA_GreB_N"/>
    <property type="match status" value="1"/>
</dbReference>